<comment type="caution">
    <text evidence="2">The sequence shown here is derived from an EMBL/GenBank/DDBJ whole genome shotgun (WGS) entry which is preliminary data.</text>
</comment>
<organism evidence="2 3">
    <name type="scientific">Trifolium medium</name>
    <dbReference type="NCBI Taxonomy" id="97028"/>
    <lineage>
        <taxon>Eukaryota</taxon>
        <taxon>Viridiplantae</taxon>
        <taxon>Streptophyta</taxon>
        <taxon>Embryophyta</taxon>
        <taxon>Tracheophyta</taxon>
        <taxon>Spermatophyta</taxon>
        <taxon>Magnoliopsida</taxon>
        <taxon>eudicotyledons</taxon>
        <taxon>Gunneridae</taxon>
        <taxon>Pentapetalae</taxon>
        <taxon>rosids</taxon>
        <taxon>fabids</taxon>
        <taxon>Fabales</taxon>
        <taxon>Fabaceae</taxon>
        <taxon>Papilionoideae</taxon>
        <taxon>50 kb inversion clade</taxon>
        <taxon>NPAAA clade</taxon>
        <taxon>Hologalegina</taxon>
        <taxon>IRL clade</taxon>
        <taxon>Trifolieae</taxon>
        <taxon>Trifolium</taxon>
    </lineage>
</organism>
<accession>A0A392T8B8</accession>
<feature type="non-terminal residue" evidence="2">
    <location>
        <position position="48"/>
    </location>
</feature>
<feature type="compositionally biased region" description="Basic residues" evidence="1">
    <location>
        <begin position="13"/>
        <end position="25"/>
    </location>
</feature>
<dbReference type="AlphaFoldDB" id="A0A392T8B8"/>
<sequence>MENESDNGGTRGRTSRVRDGRRKTMPRFGHNRCQEIRLMGQTMWQIPK</sequence>
<evidence type="ECO:0000256" key="1">
    <source>
        <dbReference type="SAM" id="MobiDB-lite"/>
    </source>
</evidence>
<dbReference type="EMBL" id="LXQA010511827">
    <property type="protein sequence ID" value="MCI56410.1"/>
    <property type="molecule type" value="Genomic_DNA"/>
</dbReference>
<name>A0A392T8B8_9FABA</name>
<protein>
    <submittedName>
        <fullName evidence="2">Uncharacterized protein</fullName>
    </submittedName>
</protein>
<reference evidence="2 3" key="1">
    <citation type="journal article" date="2018" name="Front. Plant Sci.">
        <title>Red Clover (Trifolium pratense) and Zigzag Clover (T. medium) - A Picture of Genomic Similarities and Differences.</title>
        <authorList>
            <person name="Dluhosova J."/>
            <person name="Istvanek J."/>
            <person name="Nedelnik J."/>
            <person name="Repkova J."/>
        </authorList>
    </citation>
    <scope>NUCLEOTIDE SEQUENCE [LARGE SCALE GENOMIC DNA]</scope>
    <source>
        <strain evidence="3">cv. 10/8</strain>
        <tissue evidence="2">Leaf</tissue>
    </source>
</reference>
<evidence type="ECO:0000313" key="2">
    <source>
        <dbReference type="EMBL" id="MCI56410.1"/>
    </source>
</evidence>
<proteinExistence type="predicted"/>
<dbReference type="Proteomes" id="UP000265520">
    <property type="component" value="Unassembled WGS sequence"/>
</dbReference>
<feature type="region of interest" description="Disordered" evidence="1">
    <location>
        <begin position="1"/>
        <end position="30"/>
    </location>
</feature>
<evidence type="ECO:0000313" key="3">
    <source>
        <dbReference type="Proteomes" id="UP000265520"/>
    </source>
</evidence>
<keyword evidence="3" id="KW-1185">Reference proteome</keyword>